<accession>A0A401LBM2</accession>
<dbReference type="OrthoDB" id="2066127at2"/>
<keyword evidence="1" id="KW-0812">Transmembrane</keyword>
<dbReference type="EMBL" id="BHVZ01000001">
    <property type="protein sequence ID" value="GCB28795.1"/>
    <property type="molecule type" value="Genomic_DNA"/>
</dbReference>
<sequence length="507" mass="57509">MKKRNRVLEVILCAALAVVVFWGYMLAARDNGVFALEDIEGDRTALNAFAFEGLAGDDNGQIYYTWQNGELKTKYYAATDDEMRYIIRQERDGSKGISRYFKKRSLERSDYFSDTEFAPSKDANVRRLSDLEDLSESTREYLGEYFDGDTVQGVTADALDVYGKVRNYTGEETRFFTGLQLKGGEYQAAKVKQGDTTHLSSWFDGRNEVILCTVKMDDARYAIPRTGADGQGEVSIFRIPKDGMADFPYSGEDALYSTKQYGKAEPLQTFSVNAENRILSLEKAGDNQLLLARTEQDALILELYDTKGKLLDRLETGVQKVSEYKIDFVNMLQRADGLVLWLDLSKTFQEDEDGTVHQRVEGTKCFVVQEKSIAQIAIDGGAEYVDVQDGKVLKLDGTKPEHIAADYFGYMIDGYEITVTDAKTNELLYRGKLKTDFVEDYNGELYAINIGQREKPLTERRDEESWIRYSSIGVKKRYFKMLLPVDGTAKQTSWVVGQEVESFEVDF</sequence>
<evidence type="ECO:0000313" key="3">
    <source>
        <dbReference type="Proteomes" id="UP000287361"/>
    </source>
</evidence>
<keyword evidence="1" id="KW-1133">Transmembrane helix</keyword>
<organism evidence="2 3">
    <name type="scientific">Anaerotignum faecicola</name>
    <dbReference type="NCBI Taxonomy" id="2358141"/>
    <lineage>
        <taxon>Bacteria</taxon>
        <taxon>Bacillati</taxon>
        <taxon>Bacillota</taxon>
        <taxon>Clostridia</taxon>
        <taxon>Lachnospirales</taxon>
        <taxon>Anaerotignaceae</taxon>
        <taxon>Anaerotignum</taxon>
    </lineage>
</organism>
<comment type="caution">
    <text evidence="2">The sequence shown here is derived from an EMBL/GenBank/DDBJ whole genome shotgun (WGS) entry which is preliminary data.</text>
</comment>
<evidence type="ECO:0000313" key="2">
    <source>
        <dbReference type="EMBL" id="GCB28795.1"/>
    </source>
</evidence>
<reference evidence="2 3" key="1">
    <citation type="submission" date="2018-10" db="EMBL/GenBank/DDBJ databases">
        <title>Draft Genome Sequence of Anaerotignum sp. KCTC 15736.</title>
        <authorList>
            <person name="Choi S.H."/>
            <person name="Kim J.S."/>
            <person name="Kang S.W."/>
            <person name="Lee J.S."/>
            <person name="Park S.H."/>
        </authorList>
    </citation>
    <scope>NUCLEOTIDE SEQUENCE [LARGE SCALE GENOMIC DNA]</scope>
    <source>
        <strain evidence="2 3">KCTC 15736</strain>
    </source>
</reference>
<evidence type="ECO:0000256" key="1">
    <source>
        <dbReference type="SAM" id="Phobius"/>
    </source>
</evidence>
<keyword evidence="3" id="KW-1185">Reference proteome</keyword>
<gene>
    <name evidence="2" type="ORF">KGMB03357_04560</name>
</gene>
<dbReference type="AlphaFoldDB" id="A0A401LBM2"/>
<feature type="transmembrane region" description="Helical" evidence="1">
    <location>
        <begin position="7"/>
        <end position="27"/>
    </location>
</feature>
<protein>
    <submittedName>
        <fullName evidence="2">Uncharacterized protein</fullName>
    </submittedName>
</protein>
<name>A0A401LBM2_9FIRM</name>
<proteinExistence type="predicted"/>
<dbReference type="Proteomes" id="UP000287361">
    <property type="component" value="Unassembled WGS sequence"/>
</dbReference>
<keyword evidence="1" id="KW-0472">Membrane</keyword>